<organism evidence="1 2">
    <name type="scientific">Liquidambar formosana</name>
    <name type="common">Formosan gum</name>
    <dbReference type="NCBI Taxonomy" id="63359"/>
    <lineage>
        <taxon>Eukaryota</taxon>
        <taxon>Viridiplantae</taxon>
        <taxon>Streptophyta</taxon>
        <taxon>Embryophyta</taxon>
        <taxon>Tracheophyta</taxon>
        <taxon>Spermatophyta</taxon>
        <taxon>Magnoliopsida</taxon>
        <taxon>eudicotyledons</taxon>
        <taxon>Gunneridae</taxon>
        <taxon>Pentapetalae</taxon>
        <taxon>Saxifragales</taxon>
        <taxon>Altingiaceae</taxon>
        <taxon>Liquidambar</taxon>
    </lineage>
</organism>
<protein>
    <submittedName>
        <fullName evidence="1">Uncharacterized protein</fullName>
    </submittedName>
</protein>
<keyword evidence="2" id="KW-1185">Reference proteome</keyword>
<dbReference type="AlphaFoldDB" id="A0AAP0N847"/>
<comment type="caution">
    <text evidence="1">The sequence shown here is derived from an EMBL/GenBank/DDBJ whole genome shotgun (WGS) entry which is preliminary data.</text>
</comment>
<accession>A0AAP0N847</accession>
<dbReference type="Proteomes" id="UP001415857">
    <property type="component" value="Unassembled WGS sequence"/>
</dbReference>
<name>A0AAP0N847_LIQFO</name>
<sequence length="81" mass="9041">MDPKKVALFPYPKVESQHNTSKSKAPRVVDVRVVRDLQKKALYLCFLRSSPAIFALNDVSSSGCRNIQRDSGVFKKLISGC</sequence>
<evidence type="ECO:0000313" key="1">
    <source>
        <dbReference type="EMBL" id="KAK9267476.1"/>
    </source>
</evidence>
<dbReference type="EMBL" id="JBBPBK010000016">
    <property type="protein sequence ID" value="KAK9267476.1"/>
    <property type="molecule type" value="Genomic_DNA"/>
</dbReference>
<evidence type="ECO:0000313" key="2">
    <source>
        <dbReference type="Proteomes" id="UP001415857"/>
    </source>
</evidence>
<proteinExistence type="predicted"/>
<reference evidence="1 2" key="1">
    <citation type="journal article" date="2024" name="Plant J.">
        <title>Genome sequences and population genomics reveal climatic adaptation and genomic divergence between two closely related sweetgum species.</title>
        <authorList>
            <person name="Xu W.Q."/>
            <person name="Ren C.Q."/>
            <person name="Zhang X.Y."/>
            <person name="Comes H.P."/>
            <person name="Liu X.H."/>
            <person name="Li Y.G."/>
            <person name="Kettle C.J."/>
            <person name="Jalonen R."/>
            <person name="Gaisberger H."/>
            <person name="Ma Y.Z."/>
            <person name="Qiu Y.X."/>
        </authorList>
    </citation>
    <scope>NUCLEOTIDE SEQUENCE [LARGE SCALE GENOMIC DNA]</scope>
    <source>
        <strain evidence="1">Hangzhou</strain>
    </source>
</reference>
<gene>
    <name evidence="1" type="ORF">L1049_009902</name>
</gene>